<dbReference type="GO" id="GO:0004565">
    <property type="term" value="F:beta-galactosidase activity"/>
    <property type="evidence" value="ECO:0007669"/>
    <property type="project" value="UniProtKB-EC"/>
</dbReference>
<sequence length="76" mass="8900">MDDILYMSGHFMGYSQISHSVSEFCVMNCLQLGVSKIMAIVLKWCDSSYLEEQNKFRISGGFSEMPIYWREKVQYL</sequence>
<reference evidence="3 4" key="1">
    <citation type="submission" date="2018-06" db="EMBL/GenBank/DDBJ databases">
        <authorList>
            <consortium name="Pathogen Informatics"/>
            <person name="Doyle S."/>
        </authorList>
    </citation>
    <scope>NUCLEOTIDE SEQUENCE [LARGE SCALE GENOMIC DNA]</scope>
    <source>
        <strain evidence="3 4">NCTC5908</strain>
    </source>
</reference>
<dbReference type="SUPFAM" id="SSF49785">
    <property type="entry name" value="Galactose-binding domain-like"/>
    <property type="match status" value="1"/>
</dbReference>
<comment type="similarity">
    <text evidence="1">Belongs to the glycosyl hydrolase 2 family.</text>
</comment>
<dbReference type="GO" id="GO:0005975">
    <property type="term" value="P:carbohydrate metabolic process"/>
    <property type="evidence" value="ECO:0007669"/>
    <property type="project" value="InterPro"/>
</dbReference>
<dbReference type="AlphaFoldDB" id="A0A336N4G3"/>
<dbReference type="RefSeq" id="WP_005703901.1">
    <property type="nucleotide sequence ID" value="NZ_CAUTUO010000001.1"/>
</dbReference>
<dbReference type="InterPro" id="IPR008979">
    <property type="entry name" value="Galactose-bd-like_sf"/>
</dbReference>
<dbReference type="Gene3D" id="2.60.120.260">
    <property type="entry name" value="Galactose-binding domain-like"/>
    <property type="match status" value="1"/>
</dbReference>
<evidence type="ECO:0000259" key="2">
    <source>
        <dbReference type="Pfam" id="PF02837"/>
    </source>
</evidence>
<keyword evidence="3" id="KW-0326">Glycosidase</keyword>
<gene>
    <name evidence="3" type="primary">lacZ_1</name>
    <name evidence="3" type="ORF">NCTC5908_00295</name>
</gene>
<evidence type="ECO:0000313" key="3">
    <source>
        <dbReference type="EMBL" id="SSY93315.1"/>
    </source>
</evidence>
<accession>A0A336N4G3</accession>
<dbReference type="EC" id="3.2.1.23" evidence="3"/>
<proteinExistence type="inferred from homology"/>
<evidence type="ECO:0000313" key="4">
    <source>
        <dbReference type="Proteomes" id="UP000253728"/>
    </source>
</evidence>
<dbReference type="GeneID" id="49636384"/>
<dbReference type="Pfam" id="PF02837">
    <property type="entry name" value="Glyco_hydro_2_N"/>
    <property type="match status" value="1"/>
</dbReference>
<dbReference type="InterPro" id="IPR006104">
    <property type="entry name" value="Glyco_hydro_2_N"/>
</dbReference>
<dbReference type="OMA" id="IVLKWCD"/>
<protein>
    <submittedName>
        <fullName evidence="3">Beta-galactosidase</fullName>
        <ecNumber evidence="3">3.2.1.23</ecNumber>
    </submittedName>
</protein>
<feature type="domain" description="Glycosyl hydrolases family 2 sugar binding" evidence="2">
    <location>
        <begin position="5"/>
        <end position="67"/>
    </location>
</feature>
<dbReference type="EMBL" id="UFSP01000001">
    <property type="protein sequence ID" value="SSY93315.1"/>
    <property type="molecule type" value="Genomic_DNA"/>
</dbReference>
<name>A0A336N4G3_AGGAP</name>
<evidence type="ECO:0000256" key="1">
    <source>
        <dbReference type="ARBA" id="ARBA00007401"/>
    </source>
</evidence>
<organism evidence="3 4">
    <name type="scientific">Aggregatibacter aphrophilus</name>
    <name type="common">Haemophilus aphrophilus</name>
    <dbReference type="NCBI Taxonomy" id="732"/>
    <lineage>
        <taxon>Bacteria</taxon>
        <taxon>Pseudomonadati</taxon>
        <taxon>Pseudomonadota</taxon>
        <taxon>Gammaproteobacteria</taxon>
        <taxon>Pasteurellales</taxon>
        <taxon>Pasteurellaceae</taxon>
        <taxon>Aggregatibacter</taxon>
    </lineage>
</organism>
<dbReference type="Proteomes" id="UP000253728">
    <property type="component" value="Unassembled WGS sequence"/>
</dbReference>
<keyword evidence="3" id="KW-0378">Hydrolase</keyword>